<evidence type="ECO:0000256" key="5">
    <source>
        <dbReference type="SAM" id="Phobius"/>
    </source>
</evidence>
<accession>A0ABC8TL27</accession>
<proteinExistence type="predicted"/>
<organism evidence="7 8">
    <name type="scientific">Ilex paraguariensis</name>
    <name type="common">yerba mate</name>
    <dbReference type="NCBI Taxonomy" id="185542"/>
    <lineage>
        <taxon>Eukaryota</taxon>
        <taxon>Viridiplantae</taxon>
        <taxon>Streptophyta</taxon>
        <taxon>Embryophyta</taxon>
        <taxon>Tracheophyta</taxon>
        <taxon>Spermatophyta</taxon>
        <taxon>Magnoliopsida</taxon>
        <taxon>eudicotyledons</taxon>
        <taxon>Gunneridae</taxon>
        <taxon>Pentapetalae</taxon>
        <taxon>asterids</taxon>
        <taxon>campanulids</taxon>
        <taxon>Aquifoliales</taxon>
        <taxon>Aquifoliaceae</taxon>
        <taxon>Ilex</taxon>
    </lineage>
</organism>
<sequence length="222" mass="25245">MNSNQIPIHTNPAGRPIKRHHTARYYVHRVHESLSTRLSKLVCSIFLTLLLIMGIITFILWLSLRPHRPRIHLREFSIPALAQQNGFENAQLIFNVTARNANQNIGIYYDAMQITVYYEDRSIGSTSLLHPFFQEPKNTTVLFGTLSGATLTVTSERWSALLADRSRGTVIFRLEVTASIRFKVSTWSSKHHKLHAKCPVGVGPDGLILASYKDKRCPVYFT</sequence>
<evidence type="ECO:0000313" key="7">
    <source>
        <dbReference type="EMBL" id="CAK9169908.1"/>
    </source>
</evidence>
<feature type="domain" description="Late embryogenesis abundant protein LEA-2 subgroup" evidence="6">
    <location>
        <begin position="96"/>
        <end position="198"/>
    </location>
</feature>
<evidence type="ECO:0000313" key="8">
    <source>
        <dbReference type="Proteomes" id="UP001642360"/>
    </source>
</evidence>
<dbReference type="EMBL" id="CAUOFW020005392">
    <property type="protein sequence ID" value="CAK9169908.1"/>
    <property type="molecule type" value="Genomic_DNA"/>
</dbReference>
<dbReference type="Proteomes" id="UP001642360">
    <property type="component" value="Unassembled WGS sequence"/>
</dbReference>
<dbReference type="PANTHER" id="PTHR31415">
    <property type="entry name" value="OS05G0367900 PROTEIN"/>
    <property type="match status" value="1"/>
</dbReference>
<keyword evidence="8" id="KW-1185">Reference proteome</keyword>
<evidence type="ECO:0000256" key="1">
    <source>
        <dbReference type="ARBA" id="ARBA00004167"/>
    </source>
</evidence>
<dbReference type="Pfam" id="PF03168">
    <property type="entry name" value="LEA_2"/>
    <property type="match status" value="1"/>
</dbReference>
<evidence type="ECO:0000256" key="4">
    <source>
        <dbReference type="ARBA" id="ARBA00023136"/>
    </source>
</evidence>
<dbReference type="AlphaFoldDB" id="A0ABC8TL27"/>
<gene>
    <name evidence="7" type="ORF">ILEXP_LOCUS39395</name>
</gene>
<dbReference type="InterPro" id="IPR044839">
    <property type="entry name" value="NDR1-like"/>
</dbReference>
<dbReference type="GO" id="GO:0016020">
    <property type="term" value="C:membrane"/>
    <property type="evidence" value="ECO:0007669"/>
    <property type="project" value="UniProtKB-SubCell"/>
</dbReference>
<dbReference type="PANTHER" id="PTHR31415:SF3">
    <property type="entry name" value="LATE EMBRYOGENESIS ABUNDANT (LEA) HYDROXYPROLINE-RICH GLYCOPROTEIN FAMILY"/>
    <property type="match status" value="1"/>
</dbReference>
<keyword evidence="2 5" id="KW-0812">Transmembrane</keyword>
<keyword evidence="3 5" id="KW-1133">Transmembrane helix</keyword>
<protein>
    <recommendedName>
        <fullName evidence="6">Late embryogenesis abundant protein LEA-2 subgroup domain-containing protein</fullName>
    </recommendedName>
</protein>
<evidence type="ECO:0000259" key="6">
    <source>
        <dbReference type="Pfam" id="PF03168"/>
    </source>
</evidence>
<keyword evidence="4 5" id="KW-0472">Membrane</keyword>
<comment type="caution">
    <text evidence="7">The sequence shown here is derived from an EMBL/GenBank/DDBJ whole genome shotgun (WGS) entry which is preliminary data.</text>
</comment>
<dbReference type="InterPro" id="IPR004864">
    <property type="entry name" value="LEA_2"/>
</dbReference>
<feature type="transmembrane region" description="Helical" evidence="5">
    <location>
        <begin position="38"/>
        <end position="64"/>
    </location>
</feature>
<name>A0ABC8TL27_9AQUA</name>
<reference evidence="7 8" key="1">
    <citation type="submission" date="2024-02" db="EMBL/GenBank/DDBJ databases">
        <authorList>
            <person name="Vignale AGUSTIN F."/>
            <person name="Sosa J E."/>
            <person name="Modenutti C."/>
        </authorList>
    </citation>
    <scope>NUCLEOTIDE SEQUENCE [LARGE SCALE GENOMIC DNA]</scope>
</reference>
<comment type="subcellular location">
    <subcellularLocation>
        <location evidence="1">Membrane</location>
        <topology evidence="1">Single-pass membrane protein</topology>
    </subcellularLocation>
</comment>
<evidence type="ECO:0000256" key="2">
    <source>
        <dbReference type="ARBA" id="ARBA00022692"/>
    </source>
</evidence>
<evidence type="ECO:0000256" key="3">
    <source>
        <dbReference type="ARBA" id="ARBA00022989"/>
    </source>
</evidence>